<accession>A0A8S5SSH1</accession>
<reference evidence="1" key="1">
    <citation type="journal article" date="2021" name="Proc. Natl. Acad. Sci. U.S.A.">
        <title>A Catalog of Tens of Thousands of Viruses from Human Metagenomes Reveals Hidden Associations with Chronic Diseases.</title>
        <authorList>
            <person name="Tisza M.J."/>
            <person name="Buck C.B."/>
        </authorList>
    </citation>
    <scope>NUCLEOTIDE SEQUENCE</scope>
    <source>
        <strain evidence="1">Ct2Qy24</strain>
    </source>
</reference>
<protein>
    <submittedName>
        <fullName evidence="1">Uncharacterized protein</fullName>
    </submittedName>
</protein>
<organism evidence="1">
    <name type="scientific">Myoviridae sp. ct2Qy24</name>
    <dbReference type="NCBI Taxonomy" id="2827656"/>
    <lineage>
        <taxon>Viruses</taxon>
        <taxon>Duplodnaviria</taxon>
        <taxon>Heunggongvirae</taxon>
        <taxon>Uroviricota</taxon>
        <taxon>Caudoviricetes</taxon>
    </lineage>
</organism>
<dbReference type="EMBL" id="BK032666">
    <property type="protein sequence ID" value="DAF53896.1"/>
    <property type="molecule type" value="Genomic_DNA"/>
</dbReference>
<proteinExistence type="predicted"/>
<sequence>MIQTSPSGTQGEASYFCVFFCQTLKKQIP</sequence>
<name>A0A8S5SSH1_9CAUD</name>
<evidence type="ECO:0000313" key="1">
    <source>
        <dbReference type="EMBL" id="DAF53896.1"/>
    </source>
</evidence>